<dbReference type="GO" id="GO:0006857">
    <property type="term" value="P:oligopeptide transport"/>
    <property type="evidence" value="ECO:0007669"/>
    <property type="project" value="InterPro"/>
</dbReference>
<evidence type="ECO:0000256" key="1">
    <source>
        <dbReference type="ARBA" id="ARBA00004141"/>
    </source>
</evidence>
<dbReference type="Gene3D" id="1.20.1250.20">
    <property type="entry name" value="MFS general substrate transporter like domains"/>
    <property type="match status" value="1"/>
</dbReference>
<dbReference type="SUPFAM" id="SSF103473">
    <property type="entry name" value="MFS general substrate transporter"/>
    <property type="match status" value="1"/>
</dbReference>
<feature type="transmembrane region" description="Helical" evidence="7">
    <location>
        <begin position="519"/>
        <end position="540"/>
    </location>
</feature>
<dbReference type="EMBL" id="CAJVPS010008066">
    <property type="protein sequence ID" value="CAG8640176.1"/>
    <property type="molecule type" value="Genomic_DNA"/>
</dbReference>
<keyword evidence="3 6" id="KW-0812">Transmembrane</keyword>
<dbReference type="AlphaFoldDB" id="A0A9N9GWR7"/>
<comment type="subcellular location">
    <subcellularLocation>
        <location evidence="1 6">Membrane</location>
        <topology evidence="1 6">Multi-pass membrane protein</topology>
    </subcellularLocation>
</comment>
<dbReference type="Pfam" id="PF00854">
    <property type="entry name" value="PTR2"/>
    <property type="match status" value="1"/>
</dbReference>
<keyword evidence="9" id="KW-1185">Reference proteome</keyword>
<proteinExistence type="inferred from homology"/>
<comment type="similarity">
    <text evidence="2 6">Belongs to the major facilitator superfamily. Proton-dependent oligopeptide transporter (POT/PTR) (TC 2.A.17) family.</text>
</comment>
<feature type="transmembrane region" description="Helical" evidence="7">
    <location>
        <begin position="161"/>
        <end position="182"/>
    </location>
</feature>
<evidence type="ECO:0000256" key="7">
    <source>
        <dbReference type="SAM" id="Phobius"/>
    </source>
</evidence>
<gene>
    <name evidence="8" type="ORF">ALEPTO_LOCUS9678</name>
</gene>
<dbReference type="PROSITE" id="PS01023">
    <property type="entry name" value="PTR2_2"/>
    <property type="match status" value="1"/>
</dbReference>
<feature type="transmembrane region" description="Helical" evidence="7">
    <location>
        <begin position="248"/>
        <end position="267"/>
    </location>
</feature>
<organism evidence="8 9">
    <name type="scientific">Ambispora leptoticha</name>
    <dbReference type="NCBI Taxonomy" id="144679"/>
    <lineage>
        <taxon>Eukaryota</taxon>
        <taxon>Fungi</taxon>
        <taxon>Fungi incertae sedis</taxon>
        <taxon>Mucoromycota</taxon>
        <taxon>Glomeromycotina</taxon>
        <taxon>Glomeromycetes</taxon>
        <taxon>Archaeosporales</taxon>
        <taxon>Ambisporaceae</taxon>
        <taxon>Ambispora</taxon>
    </lineage>
</organism>
<evidence type="ECO:0000256" key="4">
    <source>
        <dbReference type="ARBA" id="ARBA00022989"/>
    </source>
</evidence>
<reference evidence="8" key="1">
    <citation type="submission" date="2021-06" db="EMBL/GenBank/DDBJ databases">
        <authorList>
            <person name="Kallberg Y."/>
            <person name="Tangrot J."/>
            <person name="Rosling A."/>
        </authorList>
    </citation>
    <scope>NUCLEOTIDE SEQUENCE</scope>
    <source>
        <strain evidence="8">FL130A</strain>
    </source>
</reference>
<feature type="transmembrane region" description="Helical" evidence="7">
    <location>
        <begin position="405"/>
        <end position="424"/>
    </location>
</feature>
<keyword evidence="6" id="KW-0813">Transport</keyword>
<evidence type="ECO:0000313" key="8">
    <source>
        <dbReference type="EMBL" id="CAG8640176.1"/>
    </source>
</evidence>
<dbReference type="InterPro" id="IPR018456">
    <property type="entry name" value="PTR2_symporter_CS"/>
</dbReference>
<feature type="transmembrane region" description="Helical" evidence="7">
    <location>
        <begin position="103"/>
        <end position="124"/>
    </location>
</feature>
<keyword evidence="5 7" id="KW-0472">Membrane</keyword>
<sequence length="577" mass="64823">MIDIDAYDSEKNREIEFVLDEQVPLEIRGMDNENMVDENNINWEAFQRVGDRIPTATWYIVLCELCERFTYYGVSGPFQNYIQFPKPKHPGEQPGALGKGQRIATALALFFSFFCYLTPILGAIIADKYLGKYRTILIFSCIYMIGLSVLTFSALPASIDAGVALPGLVLAMIIIGFGTGGIKSNVSSMVAEQYPQKKSYLKTLEKGEKVVIDPKLTVQSIFHWFYLAINIGALSPIITTNVEKYHSFWLAYSIPFIVFVIAISIFFQGRHQYIKTPPKGSIIIDATKALRIALANGRNLSKARPSAMTPLERRHHNIKYDDQFIDELQSTVKACQVFIFYPVYWAAYNQLHTNLISQGATMQTGIIPNDIMNNIDPIVLIILIPILDRWFYPALRKRKILFGPVTRMFIGFMFSTLAMTYSAIVQMGIYNTGPCYEQTRCIVDGKIMPNNISIWWQTPTYILTAISEAFACVSALEFAFQKAPASMKSIVTALYLGTTGLGAALGLTIVPLSKDPYTIYIYVILAFMTFISGCALLFFFRQYNQDDWENGNNSIPLVSREVGGGNVLDDLNDERSG</sequence>
<feature type="transmembrane region" description="Helical" evidence="7">
    <location>
        <begin position="224"/>
        <end position="242"/>
    </location>
</feature>
<feature type="transmembrane region" description="Helical" evidence="7">
    <location>
        <begin position="136"/>
        <end position="155"/>
    </location>
</feature>
<dbReference type="GO" id="GO:0016020">
    <property type="term" value="C:membrane"/>
    <property type="evidence" value="ECO:0007669"/>
    <property type="project" value="UniProtKB-SubCell"/>
</dbReference>
<accession>A0A9N9GWR7</accession>
<evidence type="ECO:0000256" key="6">
    <source>
        <dbReference type="RuleBase" id="RU003755"/>
    </source>
</evidence>
<protein>
    <submittedName>
        <fullName evidence="8">4190_t:CDS:1</fullName>
    </submittedName>
</protein>
<comment type="caution">
    <text evidence="8">The sequence shown here is derived from an EMBL/GenBank/DDBJ whole genome shotgun (WGS) entry which is preliminary data.</text>
</comment>
<evidence type="ECO:0000313" key="9">
    <source>
        <dbReference type="Proteomes" id="UP000789508"/>
    </source>
</evidence>
<dbReference type="GO" id="GO:0022857">
    <property type="term" value="F:transmembrane transporter activity"/>
    <property type="evidence" value="ECO:0007669"/>
    <property type="project" value="InterPro"/>
</dbReference>
<dbReference type="OrthoDB" id="8904098at2759"/>
<dbReference type="InterPro" id="IPR000109">
    <property type="entry name" value="POT_fam"/>
</dbReference>
<evidence type="ECO:0000256" key="3">
    <source>
        <dbReference type="ARBA" id="ARBA00022692"/>
    </source>
</evidence>
<evidence type="ECO:0000256" key="2">
    <source>
        <dbReference type="ARBA" id="ARBA00005982"/>
    </source>
</evidence>
<dbReference type="InterPro" id="IPR036259">
    <property type="entry name" value="MFS_trans_sf"/>
</dbReference>
<dbReference type="PROSITE" id="PS01022">
    <property type="entry name" value="PTR2_1"/>
    <property type="match status" value="1"/>
</dbReference>
<keyword evidence="4 7" id="KW-1133">Transmembrane helix</keyword>
<feature type="transmembrane region" description="Helical" evidence="7">
    <location>
        <begin position="492"/>
        <end position="513"/>
    </location>
</feature>
<dbReference type="Proteomes" id="UP000789508">
    <property type="component" value="Unassembled WGS sequence"/>
</dbReference>
<dbReference type="PANTHER" id="PTHR11654">
    <property type="entry name" value="OLIGOPEPTIDE TRANSPORTER-RELATED"/>
    <property type="match status" value="1"/>
</dbReference>
<name>A0A9N9GWR7_9GLOM</name>
<evidence type="ECO:0000256" key="5">
    <source>
        <dbReference type="ARBA" id="ARBA00023136"/>
    </source>
</evidence>